<comment type="caution">
    <text evidence="1">The sequence shown here is derived from an EMBL/GenBank/DDBJ whole genome shotgun (WGS) entry which is preliminary data.</text>
</comment>
<keyword evidence="2" id="KW-1185">Reference proteome</keyword>
<dbReference type="RefSeq" id="WP_188662759.1">
    <property type="nucleotide sequence ID" value="NZ_BMHV01000007.1"/>
</dbReference>
<proteinExistence type="predicted"/>
<protein>
    <submittedName>
        <fullName evidence="1">Uncharacterized protein</fullName>
    </submittedName>
</protein>
<evidence type="ECO:0000313" key="2">
    <source>
        <dbReference type="Proteomes" id="UP000632498"/>
    </source>
</evidence>
<reference evidence="1" key="2">
    <citation type="submission" date="2020-09" db="EMBL/GenBank/DDBJ databases">
        <authorList>
            <person name="Sun Q."/>
            <person name="Zhou Y."/>
        </authorList>
    </citation>
    <scope>NUCLEOTIDE SEQUENCE</scope>
    <source>
        <strain evidence="1">CGMCC 1.15254</strain>
    </source>
</reference>
<organism evidence="1 2">
    <name type="scientific">Terasakiella brassicae</name>
    <dbReference type="NCBI Taxonomy" id="1634917"/>
    <lineage>
        <taxon>Bacteria</taxon>
        <taxon>Pseudomonadati</taxon>
        <taxon>Pseudomonadota</taxon>
        <taxon>Alphaproteobacteria</taxon>
        <taxon>Rhodospirillales</taxon>
        <taxon>Terasakiellaceae</taxon>
        <taxon>Terasakiella</taxon>
    </lineage>
</organism>
<dbReference type="AlphaFoldDB" id="A0A917BYI5"/>
<name>A0A917BYI5_9PROT</name>
<dbReference type="Proteomes" id="UP000632498">
    <property type="component" value="Unassembled WGS sequence"/>
</dbReference>
<evidence type="ECO:0000313" key="1">
    <source>
        <dbReference type="EMBL" id="GGF59761.1"/>
    </source>
</evidence>
<reference evidence="1" key="1">
    <citation type="journal article" date="2014" name="Int. J. Syst. Evol. Microbiol.">
        <title>Complete genome sequence of Corynebacterium casei LMG S-19264T (=DSM 44701T), isolated from a smear-ripened cheese.</title>
        <authorList>
            <consortium name="US DOE Joint Genome Institute (JGI-PGF)"/>
            <person name="Walter F."/>
            <person name="Albersmeier A."/>
            <person name="Kalinowski J."/>
            <person name="Ruckert C."/>
        </authorList>
    </citation>
    <scope>NUCLEOTIDE SEQUENCE</scope>
    <source>
        <strain evidence="1">CGMCC 1.15254</strain>
    </source>
</reference>
<dbReference type="EMBL" id="BMHV01000007">
    <property type="protein sequence ID" value="GGF59761.1"/>
    <property type="molecule type" value="Genomic_DNA"/>
</dbReference>
<sequence length="189" mass="22249">MTKLGLEFEEFEDLAELTDDKQVETLKKRLMESKSKEVLAYNDALIIHYIYGRRKKLGERSVTNQYGYRTWWLTHEASVRKYTKDLVAKKGCQYIMRPEFLLNFISLAPSAAEVRKSYQNVFPTLLGIRLSDRIKETVFLSMMKSVNEAQQHDDARVHAKVREMTNLLMADMVKKYDKEFSDQNFNDPF</sequence>
<accession>A0A917BYI5</accession>
<gene>
    <name evidence="1" type="ORF">GCM10011332_11780</name>
</gene>